<dbReference type="AlphaFoldDB" id="A0AAV9JKV2"/>
<dbReference type="InterPro" id="IPR007219">
    <property type="entry name" value="XnlR_reg_dom"/>
</dbReference>
<keyword evidence="1" id="KW-0479">Metal-binding</keyword>
<feature type="compositionally biased region" description="Polar residues" evidence="5">
    <location>
        <begin position="551"/>
        <end position="566"/>
    </location>
</feature>
<dbReference type="CDD" id="cd12148">
    <property type="entry name" value="fungal_TF_MHR"/>
    <property type="match status" value="1"/>
</dbReference>
<feature type="region of interest" description="Disordered" evidence="5">
    <location>
        <begin position="529"/>
        <end position="566"/>
    </location>
</feature>
<keyword evidence="3" id="KW-0804">Transcription</keyword>
<evidence type="ECO:0000256" key="3">
    <source>
        <dbReference type="ARBA" id="ARBA00023163"/>
    </source>
</evidence>
<reference evidence="7 8" key="1">
    <citation type="submission" date="2021-11" db="EMBL/GenBank/DDBJ databases">
        <title>Black yeast isolated from Biological Soil Crust.</title>
        <authorList>
            <person name="Kurbessoian T."/>
        </authorList>
    </citation>
    <scope>NUCLEOTIDE SEQUENCE [LARGE SCALE GENOMIC DNA]</scope>
    <source>
        <strain evidence="7 8">CCFEE 5522</strain>
    </source>
</reference>
<dbReference type="GO" id="GO:0008270">
    <property type="term" value="F:zinc ion binding"/>
    <property type="evidence" value="ECO:0007669"/>
    <property type="project" value="InterPro"/>
</dbReference>
<name>A0AAV9JKV2_9PEZI</name>
<gene>
    <name evidence="7" type="ORF">LTR36_002502</name>
</gene>
<dbReference type="InterPro" id="IPR051127">
    <property type="entry name" value="Fungal_SecMet_Regulators"/>
</dbReference>
<dbReference type="GO" id="GO:0006351">
    <property type="term" value="P:DNA-templated transcription"/>
    <property type="evidence" value="ECO:0007669"/>
    <property type="project" value="InterPro"/>
</dbReference>
<organism evidence="7 8">
    <name type="scientific">Oleoguttula mirabilis</name>
    <dbReference type="NCBI Taxonomy" id="1507867"/>
    <lineage>
        <taxon>Eukaryota</taxon>
        <taxon>Fungi</taxon>
        <taxon>Dikarya</taxon>
        <taxon>Ascomycota</taxon>
        <taxon>Pezizomycotina</taxon>
        <taxon>Dothideomycetes</taxon>
        <taxon>Dothideomycetidae</taxon>
        <taxon>Mycosphaerellales</taxon>
        <taxon>Teratosphaeriaceae</taxon>
        <taxon>Oleoguttula</taxon>
    </lineage>
</organism>
<evidence type="ECO:0000313" key="7">
    <source>
        <dbReference type="EMBL" id="KAK4545938.1"/>
    </source>
</evidence>
<evidence type="ECO:0000256" key="5">
    <source>
        <dbReference type="SAM" id="MobiDB-lite"/>
    </source>
</evidence>
<keyword evidence="8" id="KW-1185">Reference proteome</keyword>
<dbReference type="SUPFAM" id="SSF57701">
    <property type="entry name" value="Zn2/Cys6 DNA-binding domain"/>
    <property type="match status" value="1"/>
</dbReference>
<dbReference type="SMART" id="SM00906">
    <property type="entry name" value="Fungal_trans"/>
    <property type="match status" value="1"/>
</dbReference>
<dbReference type="CDD" id="cd00067">
    <property type="entry name" value="GAL4"/>
    <property type="match status" value="1"/>
</dbReference>
<feature type="domain" description="Zn(2)-C6 fungal-type" evidence="6">
    <location>
        <begin position="11"/>
        <end position="40"/>
    </location>
</feature>
<feature type="region of interest" description="Disordered" evidence="5">
    <location>
        <begin position="44"/>
        <end position="94"/>
    </location>
</feature>
<proteinExistence type="predicted"/>
<dbReference type="PANTHER" id="PTHR47424">
    <property type="entry name" value="REGULATORY PROTEIN GAL4"/>
    <property type="match status" value="1"/>
</dbReference>
<evidence type="ECO:0000259" key="6">
    <source>
        <dbReference type="PROSITE" id="PS50048"/>
    </source>
</evidence>
<evidence type="ECO:0000313" key="8">
    <source>
        <dbReference type="Proteomes" id="UP001324427"/>
    </source>
</evidence>
<dbReference type="Proteomes" id="UP001324427">
    <property type="component" value="Unassembled WGS sequence"/>
</dbReference>
<sequence>MERNAAKVPKACEPCRRRKIRCDGKQPCVSCQHQPAACTYRVKARTRWSSQHPKPAAQPDRALDPPSGTPEGRAREESDSAPDTGPEEHGNVSGAAAHDNIGAAHAEGITATHGTGSIECSQLYYGASSTFAFLQHVYRDAVSNGAPERPGIGEVAEGGAGLDRFVQRSIFFGTPSRVDATAFHPPSTPLHAASFAQATTFMAHFRTASRHLTPFFTDPELDDMLLVLYHDASHAPAMPQRNGMTFAVLAIGALCTPHTDAAEALYIQAKQVLAIYDEAVTVPVIQLSILLAVYQLNMGRPNSAYLHLGVACRKAFALGLHRDAAGAHARAGDLQKRRATMWSLYCHEGWQALALGREAGMKMGDISCLFPDTQPVLANLCRLVHIVEQVYYHAVILTFRPFLIARSALRSSGRHQEEEMWLRQACRLATDAAHDSLVFFRGKYRSSEECKSFRYNAFFIESSCAVLMHNILWHPSKHAYNLDYVQIALQCLGAMVDDEPVTNARKSIRQILQAVEQSIAKIPSNSWVESMPTGHSAPLSEALNQQHHEQSQSGMQYAPSQRQSSNGAEELIHFSDRYRQLPSVQGDGQANALALGSDPSMVALDPLTDLDLDIFATDLWNFFPTNTWTPSDQPNQIHGHGG</sequence>
<protein>
    <recommendedName>
        <fullName evidence="6">Zn(2)-C6 fungal-type domain-containing protein</fullName>
    </recommendedName>
</protein>
<evidence type="ECO:0000256" key="1">
    <source>
        <dbReference type="ARBA" id="ARBA00022723"/>
    </source>
</evidence>
<dbReference type="GO" id="GO:0000981">
    <property type="term" value="F:DNA-binding transcription factor activity, RNA polymerase II-specific"/>
    <property type="evidence" value="ECO:0007669"/>
    <property type="project" value="InterPro"/>
</dbReference>
<dbReference type="EMBL" id="JAVFHQ010000017">
    <property type="protein sequence ID" value="KAK4545938.1"/>
    <property type="molecule type" value="Genomic_DNA"/>
</dbReference>
<keyword evidence="2" id="KW-0805">Transcription regulation</keyword>
<dbReference type="GO" id="GO:0005634">
    <property type="term" value="C:nucleus"/>
    <property type="evidence" value="ECO:0007669"/>
    <property type="project" value="TreeGrafter"/>
</dbReference>
<dbReference type="SMART" id="SM00066">
    <property type="entry name" value="GAL4"/>
    <property type="match status" value="1"/>
</dbReference>
<evidence type="ECO:0000256" key="2">
    <source>
        <dbReference type="ARBA" id="ARBA00023015"/>
    </source>
</evidence>
<dbReference type="InterPro" id="IPR001138">
    <property type="entry name" value="Zn2Cys6_DnaBD"/>
</dbReference>
<dbReference type="InterPro" id="IPR036864">
    <property type="entry name" value="Zn2-C6_fun-type_DNA-bd_sf"/>
</dbReference>
<comment type="caution">
    <text evidence="7">The sequence shown here is derived from an EMBL/GenBank/DDBJ whole genome shotgun (WGS) entry which is preliminary data.</text>
</comment>
<dbReference type="GO" id="GO:0000978">
    <property type="term" value="F:RNA polymerase II cis-regulatory region sequence-specific DNA binding"/>
    <property type="evidence" value="ECO:0007669"/>
    <property type="project" value="TreeGrafter"/>
</dbReference>
<dbReference type="Pfam" id="PF04082">
    <property type="entry name" value="Fungal_trans"/>
    <property type="match status" value="1"/>
</dbReference>
<dbReference type="GO" id="GO:0000435">
    <property type="term" value="P:positive regulation of transcription from RNA polymerase II promoter by galactose"/>
    <property type="evidence" value="ECO:0007669"/>
    <property type="project" value="TreeGrafter"/>
</dbReference>
<dbReference type="PROSITE" id="PS00463">
    <property type="entry name" value="ZN2_CY6_FUNGAL_1"/>
    <property type="match status" value="1"/>
</dbReference>
<dbReference type="PANTHER" id="PTHR47424:SF9">
    <property type="entry name" value="TAH-2"/>
    <property type="match status" value="1"/>
</dbReference>
<dbReference type="Pfam" id="PF00172">
    <property type="entry name" value="Zn_clus"/>
    <property type="match status" value="1"/>
</dbReference>
<evidence type="ECO:0000256" key="4">
    <source>
        <dbReference type="ARBA" id="ARBA00023242"/>
    </source>
</evidence>
<dbReference type="Gene3D" id="4.10.240.10">
    <property type="entry name" value="Zn(2)-C6 fungal-type DNA-binding domain"/>
    <property type="match status" value="1"/>
</dbReference>
<accession>A0AAV9JKV2</accession>
<keyword evidence="4" id="KW-0539">Nucleus</keyword>
<dbReference type="PROSITE" id="PS50048">
    <property type="entry name" value="ZN2_CY6_FUNGAL_2"/>
    <property type="match status" value="1"/>
</dbReference>